<organism evidence="2 3">
    <name type="scientific">Corynebacterium casei LMG S-19264</name>
    <dbReference type="NCBI Taxonomy" id="1285583"/>
    <lineage>
        <taxon>Bacteria</taxon>
        <taxon>Bacillati</taxon>
        <taxon>Actinomycetota</taxon>
        <taxon>Actinomycetes</taxon>
        <taxon>Mycobacteriales</taxon>
        <taxon>Corynebacteriaceae</taxon>
        <taxon>Corynebacterium</taxon>
    </lineage>
</organism>
<evidence type="ECO:0000313" key="3">
    <source>
        <dbReference type="Proteomes" id="UP000019226"/>
    </source>
</evidence>
<keyword evidence="1" id="KW-0472">Membrane</keyword>
<proteinExistence type="predicted"/>
<evidence type="ECO:0000256" key="1">
    <source>
        <dbReference type="SAM" id="Phobius"/>
    </source>
</evidence>
<keyword evidence="3" id="KW-1185">Reference proteome</keyword>
<protein>
    <recommendedName>
        <fullName evidence="4">ABC transporter permease</fullName>
    </recommendedName>
</protein>
<dbReference type="EMBL" id="CP004350">
    <property type="protein sequence ID" value="AHI20640.1"/>
    <property type="molecule type" value="Genomic_DNA"/>
</dbReference>
<feature type="transmembrane region" description="Helical" evidence="1">
    <location>
        <begin position="49"/>
        <end position="71"/>
    </location>
</feature>
<dbReference type="Proteomes" id="UP000019226">
    <property type="component" value="Chromosome"/>
</dbReference>
<sequence length="222" mass="24232">MPFSALRKSIPTIPLVLLLICIPIMNWGLGDGSFVLIEVGLETVPIAHIEILTNLTAIAVMALIVPTMPSVDIWRTRAKKLALARYVCALFIVLIIATSAAIIFQVIFLKGATGAIYVEVPESGLIVNNSTLIAAVTAIIIPFIGRLRGIPFVILLWVAGMTPLYVDHTIHLWPLDYFKQPGPWFSWPHIITTSLAVVVAGVIQYRTAGLSRSAVDFERVHG</sequence>
<gene>
    <name evidence="2" type="ORF">CCASEI_10425</name>
</gene>
<name>A0ABN4CE84_9CORY</name>
<reference evidence="3" key="1">
    <citation type="submission" date="2013-02" db="EMBL/GenBank/DDBJ databases">
        <title>The complete genome sequence of Corynebacterium casei LMG S-19264 (=DSM 44701).</title>
        <authorList>
            <person name="Ruckert C."/>
            <person name="Albersmeier A."/>
            <person name="Kalinowski J."/>
        </authorList>
    </citation>
    <scope>NUCLEOTIDE SEQUENCE [LARGE SCALE GENOMIC DNA]</scope>
    <source>
        <strain evidence="3">LMG S-19264</strain>
    </source>
</reference>
<evidence type="ECO:0008006" key="4">
    <source>
        <dbReference type="Google" id="ProtNLM"/>
    </source>
</evidence>
<feature type="transmembrane region" description="Helical" evidence="1">
    <location>
        <begin position="12"/>
        <end position="29"/>
    </location>
</feature>
<keyword evidence="1" id="KW-0812">Transmembrane</keyword>
<feature type="transmembrane region" description="Helical" evidence="1">
    <location>
        <begin position="126"/>
        <end position="145"/>
    </location>
</feature>
<accession>A0ABN4CE84</accession>
<feature type="transmembrane region" description="Helical" evidence="1">
    <location>
        <begin position="185"/>
        <end position="203"/>
    </location>
</feature>
<feature type="transmembrane region" description="Helical" evidence="1">
    <location>
        <begin position="152"/>
        <end position="173"/>
    </location>
</feature>
<dbReference type="GeneID" id="82878195"/>
<evidence type="ECO:0000313" key="2">
    <source>
        <dbReference type="EMBL" id="AHI20640.1"/>
    </source>
</evidence>
<feature type="transmembrane region" description="Helical" evidence="1">
    <location>
        <begin position="83"/>
        <end position="106"/>
    </location>
</feature>
<keyword evidence="1" id="KW-1133">Transmembrane helix</keyword>
<dbReference type="RefSeq" id="WP_025387945.1">
    <property type="nucleotide sequence ID" value="NZ_CP004350.1"/>
</dbReference>